<dbReference type="OrthoDB" id="2653461at2"/>
<evidence type="ECO:0000313" key="2">
    <source>
        <dbReference type="EMBL" id="AFH65770.1"/>
    </source>
</evidence>
<dbReference type="Proteomes" id="UP000007392">
    <property type="component" value="Chromosome"/>
</dbReference>
<name>I0BTS3_9BACL</name>
<organism evidence="2 3">
    <name type="scientific">Paenibacillus mucilaginosus K02</name>
    <dbReference type="NCBI Taxonomy" id="997761"/>
    <lineage>
        <taxon>Bacteria</taxon>
        <taxon>Bacillati</taxon>
        <taxon>Bacillota</taxon>
        <taxon>Bacilli</taxon>
        <taxon>Bacillales</taxon>
        <taxon>Paenibacillaceae</taxon>
        <taxon>Paenibacillus</taxon>
    </lineage>
</organism>
<dbReference type="PATRIC" id="fig|997761.3.peg.6959"/>
<reference evidence="2 3" key="1">
    <citation type="submission" date="2013-06" db="EMBL/GenBank/DDBJ databases">
        <title>Complete genome sequence of Paenibacillus mucilaginosus K02.</title>
        <authorList>
            <person name="Xiao B."/>
            <person name="Sun L."/>
            <person name="Xiao L."/>
            <person name="Lian B."/>
        </authorList>
    </citation>
    <scope>NUCLEOTIDE SEQUENCE [LARGE SCALE GENOMIC DNA]</scope>
    <source>
        <strain evidence="2 3">K02</strain>
    </source>
</reference>
<dbReference type="KEGG" id="pmw:B2K_34575"/>
<proteinExistence type="predicted"/>
<dbReference type="HOGENOM" id="CLU_1359277_0_0_9"/>
<dbReference type="AlphaFoldDB" id="I0BTS3"/>
<dbReference type="EMBL" id="CP003422">
    <property type="protein sequence ID" value="AFH65770.1"/>
    <property type="molecule type" value="Genomic_DNA"/>
</dbReference>
<protein>
    <submittedName>
        <fullName evidence="2">Uncharacterized protein</fullName>
    </submittedName>
</protein>
<gene>
    <name evidence="2" type="ORF">B2K_34575</name>
</gene>
<feature type="chain" id="PRO_5003624988" evidence="1">
    <location>
        <begin position="24"/>
        <end position="201"/>
    </location>
</feature>
<feature type="signal peptide" evidence="1">
    <location>
        <begin position="1"/>
        <end position="23"/>
    </location>
</feature>
<evidence type="ECO:0000256" key="1">
    <source>
        <dbReference type="SAM" id="SignalP"/>
    </source>
</evidence>
<accession>I0BTS3</accession>
<evidence type="ECO:0000313" key="3">
    <source>
        <dbReference type="Proteomes" id="UP000007392"/>
    </source>
</evidence>
<keyword evidence="1" id="KW-0732">Signal</keyword>
<sequence>MKRWSMALVISTVALGWTGTAWVAGPQEPAAESYSAPAVQTAVAEPLSAGPGTASPASAVSGAEEEAAWTEAVPEWELQRVNGLSMSDDLKTLYEIKGEPLAVEKDPLFKDEQIFVYEDCRVGLYQNFIQYILVPAAAGTIDIDGVRLELTADALRQALGEPDWKAEDGVVYQRRQAALKLFLSPENGSLTSVQYFHDFQS</sequence>